<reference evidence="3" key="1">
    <citation type="submission" date="2017-05" db="EMBL/GenBank/DDBJ databases">
        <title>Physiological properties and genetic analysis related to exopolysaccharide production of fresh-water unicellular cyanobacterium Aphanothece sacrum, Suizenji Nori, that has been cultured as a food source in Japan.</title>
        <authorList>
            <person name="Kanesaki Y."/>
            <person name="Yoshikawa S."/>
            <person name="Ohki K."/>
        </authorList>
    </citation>
    <scope>NUCLEOTIDE SEQUENCE [LARGE SCALE GENOMIC DNA]</scope>
    <source>
        <strain evidence="3">FPU1</strain>
    </source>
</reference>
<organism evidence="2 3">
    <name type="scientific">Aphanothece sacrum FPU1</name>
    <dbReference type="NCBI Taxonomy" id="1920663"/>
    <lineage>
        <taxon>Bacteria</taxon>
        <taxon>Bacillati</taxon>
        <taxon>Cyanobacteriota</taxon>
        <taxon>Cyanophyceae</taxon>
        <taxon>Oscillatoriophycideae</taxon>
        <taxon>Chroococcales</taxon>
        <taxon>Aphanothecaceae</taxon>
        <taxon>Aphanothece</taxon>
    </lineage>
</organism>
<dbReference type="Pfam" id="PF18765">
    <property type="entry name" value="Polbeta"/>
    <property type="match status" value="1"/>
</dbReference>
<dbReference type="PANTHER" id="PTHR43852">
    <property type="entry name" value="NUCLEOTIDYLTRANSFERASE"/>
    <property type="match status" value="1"/>
</dbReference>
<feature type="domain" description="Polymerase beta nucleotidyltransferase" evidence="1">
    <location>
        <begin position="44"/>
        <end position="123"/>
    </location>
</feature>
<dbReference type="InterPro" id="IPR041633">
    <property type="entry name" value="Polbeta"/>
</dbReference>
<evidence type="ECO:0000313" key="3">
    <source>
        <dbReference type="Proteomes" id="UP000287247"/>
    </source>
</evidence>
<evidence type="ECO:0000313" key="2">
    <source>
        <dbReference type="EMBL" id="GBF80089.1"/>
    </source>
</evidence>
<dbReference type="GO" id="GO:0016740">
    <property type="term" value="F:transferase activity"/>
    <property type="evidence" value="ECO:0007669"/>
    <property type="project" value="UniProtKB-KW"/>
</dbReference>
<dbReference type="InterPro" id="IPR052930">
    <property type="entry name" value="TA_antitoxin_MntA"/>
</dbReference>
<dbReference type="PIRSF" id="PIRSF020217">
    <property type="entry name" value="UCP020217"/>
    <property type="match status" value="1"/>
</dbReference>
<accession>A0A401IFW2</accession>
<dbReference type="AlphaFoldDB" id="A0A401IFW2"/>
<dbReference type="InterPro" id="IPR024700">
    <property type="entry name" value="UCP020217"/>
</dbReference>
<dbReference type="PANTHER" id="PTHR43852:SF2">
    <property type="entry name" value="PROTEIN ADENYLYLTRANSFERASE MNTA"/>
    <property type="match status" value="1"/>
</dbReference>
<dbReference type="CDD" id="cd05403">
    <property type="entry name" value="NT_KNTase_like"/>
    <property type="match status" value="1"/>
</dbReference>
<keyword evidence="2" id="KW-0808">Transferase</keyword>
<dbReference type="SUPFAM" id="SSF81301">
    <property type="entry name" value="Nucleotidyltransferase"/>
    <property type="match status" value="1"/>
</dbReference>
<evidence type="ECO:0000259" key="1">
    <source>
        <dbReference type="Pfam" id="PF18765"/>
    </source>
</evidence>
<dbReference type="InterPro" id="IPR043519">
    <property type="entry name" value="NT_sf"/>
</dbReference>
<sequence length="126" mass="14628">MIMRHLTEARKQEIIAEVLAARSNREQFLLSMKERQKEGLKVAKKCANFLKEKYGVRKVVLFGSLLNHEKMTTHSDIDLAVWDLPETDYFKALADLDYGHQFEVDLVEIQNARPYILEAIHQGVEL</sequence>
<dbReference type="Proteomes" id="UP000287247">
    <property type="component" value="Unassembled WGS sequence"/>
</dbReference>
<dbReference type="EMBL" id="BDQK01000006">
    <property type="protein sequence ID" value="GBF80089.1"/>
    <property type="molecule type" value="Genomic_DNA"/>
</dbReference>
<comment type="caution">
    <text evidence="2">The sequence shown here is derived from an EMBL/GenBank/DDBJ whole genome shotgun (WGS) entry which is preliminary data.</text>
</comment>
<proteinExistence type="predicted"/>
<name>A0A401IFW2_APHSA</name>
<dbReference type="Gene3D" id="3.30.460.10">
    <property type="entry name" value="Beta Polymerase, domain 2"/>
    <property type="match status" value="1"/>
</dbReference>
<keyword evidence="3" id="KW-1185">Reference proteome</keyword>
<gene>
    <name evidence="2" type="ORF">AsFPU1_1490</name>
</gene>
<protein>
    <submittedName>
        <fullName evidence="2">Nucleotidyltransferase</fullName>
    </submittedName>
</protein>